<dbReference type="RefSeq" id="XP_003647729.1">
    <property type="nucleotide sequence ID" value="XM_003647681.1"/>
</dbReference>
<feature type="binding site" evidence="7">
    <location>
        <position position="28"/>
    </location>
    <ligand>
        <name>Ca(2+)</name>
        <dbReference type="ChEBI" id="CHEBI:29108"/>
    </ligand>
</feature>
<keyword evidence="8" id="KW-0862">Zinc</keyword>
<reference evidence="11" key="1">
    <citation type="journal article" date="2012" name="G3 (Bethesda)">
        <title>Pichia sorbitophila, an interspecies yeast hybrid reveals early steps of genome resolution following polyploidization.</title>
        <authorList>
            <person name="Leh Louis V."/>
            <person name="Despons L."/>
            <person name="Friedrich A."/>
            <person name="Martin T."/>
            <person name="Durrens P."/>
            <person name="Casaregola S."/>
            <person name="Neuveglise C."/>
            <person name="Fairhead C."/>
            <person name="Marck C."/>
            <person name="Cruz J.A."/>
            <person name="Straub M.L."/>
            <person name="Kugler V."/>
            <person name="Sacerdot C."/>
            <person name="Uzunov Z."/>
            <person name="Thierry A."/>
            <person name="Weiss S."/>
            <person name="Bleykasten C."/>
            <person name="De Montigny J."/>
            <person name="Jacques N."/>
            <person name="Jung P."/>
            <person name="Lemaire M."/>
            <person name="Mallet S."/>
            <person name="Morel G."/>
            <person name="Richard G.F."/>
            <person name="Sarkar A."/>
            <person name="Savel G."/>
            <person name="Schacherer J."/>
            <person name="Seret M.L."/>
            <person name="Talla E."/>
            <person name="Samson G."/>
            <person name="Jubin C."/>
            <person name="Poulain J."/>
            <person name="Vacherie B."/>
            <person name="Barbe V."/>
            <person name="Pelletier E."/>
            <person name="Sherman D.J."/>
            <person name="Westhof E."/>
            <person name="Weissenbach J."/>
            <person name="Baret P.V."/>
            <person name="Wincker P."/>
            <person name="Gaillardin C."/>
            <person name="Dujon B."/>
            <person name="Souciet J.L."/>
        </authorList>
    </citation>
    <scope>NUCLEOTIDE SEQUENCE [LARGE SCALE GENOMIC DNA]</scope>
    <source>
        <strain evidence="11">CBS 270.75 / DBVPG 7215 / KCTC 17166 / NRRL Y-17582</strain>
    </source>
</reference>
<evidence type="ECO:0000313" key="10">
    <source>
        <dbReference type="EMBL" id="AET40912.1"/>
    </source>
</evidence>
<feature type="transmembrane region" description="Helical" evidence="9">
    <location>
        <begin position="138"/>
        <end position="158"/>
    </location>
</feature>
<keyword evidence="3 9" id="KW-0812">Transmembrane</keyword>
<keyword evidence="7" id="KW-0479">Metal-binding</keyword>
<feature type="binding site" evidence="8">
    <location>
        <position position="244"/>
    </location>
    <ligand>
        <name>Zn(2+)</name>
        <dbReference type="ChEBI" id="CHEBI:29105"/>
        <note>catalytic</note>
    </ligand>
</feature>
<evidence type="ECO:0000256" key="9">
    <source>
        <dbReference type="SAM" id="Phobius"/>
    </source>
</evidence>
<evidence type="ECO:0000256" key="8">
    <source>
        <dbReference type="PIRSR" id="PIRSR608901-2"/>
    </source>
</evidence>
<dbReference type="Proteomes" id="UP000006790">
    <property type="component" value="Chromosome 7"/>
</dbReference>
<name>G8JVP7_ERECY</name>
<feature type="binding site" evidence="8">
    <location>
        <position position="90"/>
    </location>
    <ligand>
        <name>Zn(2+)</name>
        <dbReference type="ChEBI" id="CHEBI:29105"/>
        <note>catalytic</note>
    </ligand>
</feature>
<keyword evidence="11" id="KW-1185">Reference proteome</keyword>
<keyword evidence="4" id="KW-0378">Hydrolase</keyword>
<dbReference type="PANTHER" id="PTHR46187">
    <property type="entry name" value="ALKALINE CERAMIDASE 3"/>
    <property type="match status" value="1"/>
</dbReference>
<dbReference type="FunCoup" id="G8JVP7">
    <property type="interactions" value="595"/>
</dbReference>
<organism evidence="10 11">
    <name type="scientific">Eremothecium cymbalariae (strain CBS 270.75 / DBVPG 7215 / KCTC 17166 / NRRL Y-17582)</name>
    <name type="common">Yeast</name>
    <dbReference type="NCBI Taxonomy" id="931890"/>
    <lineage>
        <taxon>Eukaryota</taxon>
        <taxon>Fungi</taxon>
        <taxon>Dikarya</taxon>
        <taxon>Ascomycota</taxon>
        <taxon>Saccharomycotina</taxon>
        <taxon>Saccharomycetes</taxon>
        <taxon>Saccharomycetales</taxon>
        <taxon>Saccharomycetaceae</taxon>
        <taxon>Eremothecium</taxon>
    </lineage>
</organism>
<evidence type="ECO:0000256" key="6">
    <source>
        <dbReference type="ARBA" id="ARBA00023136"/>
    </source>
</evidence>
<dbReference type="eggNOG" id="KOG2329">
    <property type="taxonomic scope" value="Eukaryota"/>
</dbReference>
<feature type="transmembrane region" description="Helical" evidence="9">
    <location>
        <begin position="245"/>
        <end position="265"/>
    </location>
</feature>
<feature type="binding site" evidence="7">
    <location>
        <position position="42"/>
    </location>
    <ligand>
        <name>Ca(2+)</name>
        <dbReference type="ChEBI" id="CHEBI:29108"/>
    </ligand>
</feature>
<keyword evidence="5 9" id="KW-1133">Transmembrane helix</keyword>
<dbReference type="GO" id="GO:0046513">
    <property type="term" value="P:ceramide biosynthetic process"/>
    <property type="evidence" value="ECO:0007669"/>
    <property type="project" value="TreeGrafter"/>
</dbReference>
<dbReference type="OrthoDB" id="187171at2759"/>
<feature type="transmembrane region" description="Helical" evidence="9">
    <location>
        <begin position="196"/>
        <end position="215"/>
    </location>
</feature>
<evidence type="ECO:0000256" key="4">
    <source>
        <dbReference type="ARBA" id="ARBA00022801"/>
    </source>
</evidence>
<dbReference type="EMBL" id="CP002503">
    <property type="protein sequence ID" value="AET40912.1"/>
    <property type="molecule type" value="Genomic_DNA"/>
</dbReference>
<dbReference type="HOGENOM" id="CLU_063293_3_0_1"/>
<proteinExistence type="inferred from homology"/>
<evidence type="ECO:0000313" key="11">
    <source>
        <dbReference type="Proteomes" id="UP000006790"/>
    </source>
</evidence>
<evidence type="ECO:0000256" key="7">
    <source>
        <dbReference type="PIRSR" id="PIRSR608901-1"/>
    </source>
</evidence>
<gene>
    <name evidence="10" type="ordered locus">Ecym_7059</name>
</gene>
<evidence type="ECO:0000256" key="2">
    <source>
        <dbReference type="ARBA" id="ARBA00009780"/>
    </source>
</evidence>
<comment type="cofactor">
    <cofactor evidence="8">
        <name>Zn(2+)</name>
        <dbReference type="ChEBI" id="CHEBI:29105"/>
    </cofactor>
</comment>
<protein>
    <recommendedName>
        <fullName evidence="12">Alkaline ceramidase</fullName>
    </recommendedName>
</protein>
<comment type="subcellular location">
    <subcellularLocation>
        <location evidence="1">Membrane</location>
        <topology evidence="1">Multi-pass membrane protein</topology>
    </subcellularLocation>
</comment>
<dbReference type="Pfam" id="PF05875">
    <property type="entry name" value="Ceramidase"/>
    <property type="match status" value="1"/>
</dbReference>
<dbReference type="PANTHER" id="PTHR46187:SF3">
    <property type="entry name" value="ALKALINE CERAMIDASE 3"/>
    <property type="match status" value="1"/>
</dbReference>
<dbReference type="AlphaFoldDB" id="G8JVP7"/>
<evidence type="ECO:0000256" key="1">
    <source>
        <dbReference type="ARBA" id="ARBA00004141"/>
    </source>
</evidence>
<dbReference type="GO" id="GO:0005789">
    <property type="term" value="C:endoplasmic reticulum membrane"/>
    <property type="evidence" value="ECO:0007669"/>
    <property type="project" value="TreeGrafter"/>
</dbReference>
<dbReference type="GO" id="GO:0046872">
    <property type="term" value="F:metal ion binding"/>
    <property type="evidence" value="ECO:0007669"/>
    <property type="project" value="UniProtKB-KW"/>
</dbReference>
<dbReference type="GO" id="GO:0046514">
    <property type="term" value="P:ceramide catabolic process"/>
    <property type="evidence" value="ECO:0007669"/>
    <property type="project" value="TreeGrafter"/>
</dbReference>
<dbReference type="InParanoid" id="G8JVP7"/>
<dbReference type="InterPro" id="IPR008901">
    <property type="entry name" value="ACER"/>
</dbReference>
<dbReference type="OMA" id="SIDWCEL"/>
<evidence type="ECO:0000256" key="5">
    <source>
        <dbReference type="ARBA" id="ARBA00022989"/>
    </source>
</evidence>
<dbReference type="KEGG" id="erc:Ecym_7059"/>
<comment type="similarity">
    <text evidence="2">Belongs to the alkaline ceramidase family.</text>
</comment>
<feature type="transmembrane region" description="Helical" evidence="9">
    <location>
        <begin position="164"/>
        <end position="184"/>
    </location>
</feature>
<dbReference type="GO" id="GO:0016811">
    <property type="term" value="F:hydrolase activity, acting on carbon-nitrogen (but not peptide) bonds, in linear amides"/>
    <property type="evidence" value="ECO:0007669"/>
    <property type="project" value="InterPro"/>
</dbReference>
<keyword evidence="6 9" id="KW-0472">Membrane</keyword>
<dbReference type="GeneID" id="11472410"/>
<feature type="binding site" evidence="7">
    <location>
        <position position="31"/>
    </location>
    <ligand>
        <name>Ca(2+)</name>
        <dbReference type="ChEBI" id="CHEBI:29108"/>
    </ligand>
</feature>
<feature type="binding site" evidence="7">
    <location>
        <position position="29"/>
    </location>
    <ligand>
        <name>Ca(2+)</name>
        <dbReference type="ChEBI" id="CHEBI:29108"/>
    </ligand>
</feature>
<feature type="binding site" evidence="7">
    <location>
        <position position="33"/>
    </location>
    <ligand>
        <name>Ca(2+)</name>
        <dbReference type="ChEBI" id="CHEBI:29108"/>
    </ligand>
</feature>
<feature type="binding site" evidence="8">
    <location>
        <position position="248"/>
    </location>
    <ligand>
        <name>Zn(2+)</name>
        <dbReference type="ChEBI" id="CHEBI:29105"/>
        <note>catalytic</note>
    </ligand>
</feature>
<dbReference type="STRING" id="931890.G8JVP7"/>
<accession>G8JVP7</accession>
<evidence type="ECO:0000256" key="3">
    <source>
        <dbReference type="ARBA" id="ARBA00022692"/>
    </source>
</evidence>
<sequence>MFGGLLAMKPYPEPLPVGFWGEPTSTIDWCEENYVLSYYVAEWSNTITNSVFIIQAVYLTYSSIRHKLEKRFILTSLGFGLVGIGSWLFHMTLRYEFQLLDELPMVYATCVPTWSVMCEQELVGEPRRIGTVLQRKRWLIGASIFAGALALTCIYMWIYTDPFIHELAYALVTVYVVIYSAHLGRKYITDSKEWNNLRTCMVLGVTTFVTAYILWQFDVHACNFWIRIRRDYLMLPFGTLLELHAWWHVLTGTGVYYYVVYLIYLRQLLHNRRDKYMLIWRWKIFPEVVHNDNSLCQNYSLGFLGPLQSRATKKSSDHQD</sequence>
<keyword evidence="7" id="KW-0106">Calcium</keyword>
<feature type="transmembrane region" description="Helical" evidence="9">
    <location>
        <begin position="73"/>
        <end position="93"/>
    </location>
</feature>
<evidence type="ECO:0008006" key="12">
    <source>
        <dbReference type="Google" id="ProtNLM"/>
    </source>
</evidence>